<feature type="repeat" description="PPR" evidence="3">
    <location>
        <begin position="270"/>
        <end position="307"/>
    </location>
</feature>
<feature type="domain" description="Pentatricopeptide repeat-containing protein-mitochondrial" evidence="6">
    <location>
        <begin position="656"/>
        <end position="777"/>
    </location>
</feature>
<comment type="caution">
    <text evidence="7">The sequence shown here is derived from an EMBL/GenBank/DDBJ whole genome shotgun (WGS) entry which is preliminary data.</text>
</comment>
<proteinExistence type="inferred from homology"/>
<feature type="compositionally biased region" description="Polar residues" evidence="4">
    <location>
        <begin position="927"/>
        <end position="939"/>
    </location>
</feature>
<feature type="repeat" description="PPR" evidence="3">
    <location>
        <begin position="674"/>
        <end position="708"/>
    </location>
</feature>
<evidence type="ECO:0000313" key="8">
    <source>
        <dbReference type="Proteomes" id="UP001054902"/>
    </source>
</evidence>
<evidence type="ECO:0000313" key="7">
    <source>
        <dbReference type="EMBL" id="GFH54334.1"/>
    </source>
</evidence>
<dbReference type="Pfam" id="PF01535">
    <property type="entry name" value="PPR"/>
    <property type="match status" value="2"/>
</dbReference>
<dbReference type="Pfam" id="PF13812">
    <property type="entry name" value="PPR_3"/>
    <property type="match status" value="1"/>
</dbReference>
<dbReference type="EMBL" id="BLLK01000047">
    <property type="protein sequence ID" value="GFH54334.1"/>
    <property type="molecule type" value="Genomic_DNA"/>
</dbReference>
<dbReference type="InterPro" id="IPR011990">
    <property type="entry name" value="TPR-like_helical_dom_sf"/>
</dbReference>
<dbReference type="InterPro" id="IPR057027">
    <property type="entry name" value="TPR_mt"/>
</dbReference>
<feature type="repeat" description="PPR" evidence="3">
    <location>
        <begin position="386"/>
        <end position="416"/>
    </location>
</feature>
<dbReference type="Pfam" id="PF23276">
    <property type="entry name" value="TPR_24"/>
    <property type="match status" value="1"/>
</dbReference>
<dbReference type="NCBIfam" id="TIGR00756">
    <property type="entry name" value="PPR"/>
    <property type="match status" value="3"/>
</dbReference>
<keyword evidence="8" id="KW-1185">Reference proteome</keyword>
<dbReference type="PANTHER" id="PTHR46128:SF329">
    <property type="entry name" value="MITOCHONDRIAL GROUP I INTRON SPLICING FACTOR DMR1"/>
    <property type="match status" value="1"/>
</dbReference>
<keyword evidence="2" id="KW-0677">Repeat</keyword>
<name>A0AAD3H8Y5_9STRA</name>
<comment type="similarity">
    <text evidence="1">Belongs to the PPR family. P subfamily.</text>
</comment>
<feature type="domain" description="PROP1-like PPR" evidence="5">
    <location>
        <begin position="324"/>
        <end position="478"/>
    </location>
</feature>
<dbReference type="Gene3D" id="1.25.40.10">
    <property type="entry name" value="Tetratricopeptide repeat domain"/>
    <property type="match status" value="4"/>
</dbReference>
<sequence length="986" mass="110933">MKRNTCIFIPQETGENMDPTFDLIQLERRDVCLLTILGLIIFHYSNNLALAFTSQLHANVLPLRRSRSLSDHTLLSLSPKEDSNEKPVENGVVPKKPPMIMPINRPRSRSLGERRTNKYYGTINPSVTPLPEKRNNKRRREANRDKNRKRKRIEVERSRYSSGEESIGIVSLQDIERKAKIKRSIPDVNLSRQILSIFQSKSWKQDLEEVTKDLIQYKIRNFQQETISMSDLIIPKDQTSIIRLLGAKGCYKAMMAMLHHFLPKTDEIDSQFLYTAALTAFAQSKTPKKRENAIRILDEMDENGVRPNGYTLTAAFLSIDGGRKAMALWDRVKSYERRGDITLDVHLYNSCIHACSRYENRDTEVNGWKSAITLFRQMPRDGIEPNEQTYASLIHACANGGQMRVALSLLDEMKRNKNLTQTLPKVWGAALRACATKGDGSKAMSLMRDMVERGIEINTLHLNNVLAALSKQGRDAEARDLLLHMQNGTVILSLSDDFKNITDSYSNDDSTAMTSPDLISVNTVLTAFANNNNYDGAKDLFQRLRDGDFLSNPLDPMSKLFPDIISYNLLLSTCNNSKEAVDIVDEIRMTRRNRRNVVRATCVTYTNAISACKKSDPPDLKTALKLLSEAEKKDACNPNIFMYSAAIWVAESCNNAKTALFLLKTMRKNGCHPNAICYDGVISSLAEQGKLEAACSLFQLMKKEGIAPTVTTFQRLSLAAQNSHCSPETAIRSLESVLDVLNDFELRASISGPIYNSLIRLYGAINDFEKALYTYENVDHANAAILSSILFVCSSVKPVRWQDAIIILHTSDIVENAMGRGKIEYSALSYAIIACSKQNEWKEGLNLLNIYGTAKDNGKQVASVDAMNSLIAAAGRSGRPDMAVKLLNDCHIYSIVPNMRSYRSAIVACNQAQHEIRRQQRRKERSSGSSRMQEESQYTKVEESSDPLSLHWWEASLSLLRRMREEGLVPDAQTYSSVIAALTNIQ</sequence>
<feature type="region of interest" description="Disordered" evidence="4">
    <location>
        <begin position="75"/>
        <end position="158"/>
    </location>
</feature>
<dbReference type="InterPro" id="IPR050872">
    <property type="entry name" value="PPR_P_subfamily"/>
</dbReference>
<evidence type="ECO:0000256" key="3">
    <source>
        <dbReference type="PROSITE-ProRule" id="PRU00708"/>
    </source>
</evidence>
<evidence type="ECO:0008006" key="9">
    <source>
        <dbReference type="Google" id="ProtNLM"/>
    </source>
</evidence>
<dbReference type="Pfam" id="PF17177">
    <property type="entry name" value="PPR_long"/>
    <property type="match status" value="1"/>
</dbReference>
<gene>
    <name evidence="7" type="ORF">CTEN210_10810</name>
</gene>
<evidence type="ECO:0000259" key="6">
    <source>
        <dbReference type="Pfam" id="PF23276"/>
    </source>
</evidence>
<reference evidence="7 8" key="1">
    <citation type="journal article" date="2021" name="Sci. Rep.">
        <title>The genome of the diatom Chaetoceros tenuissimus carries an ancient integrated fragment of an extant virus.</title>
        <authorList>
            <person name="Hongo Y."/>
            <person name="Kimura K."/>
            <person name="Takaki Y."/>
            <person name="Yoshida Y."/>
            <person name="Baba S."/>
            <person name="Kobayashi G."/>
            <person name="Nagasaki K."/>
            <person name="Hano T."/>
            <person name="Tomaru Y."/>
        </authorList>
    </citation>
    <scope>NUCLEOTIDE SEQUENCE [LARGE SCALE GENOMIC DNA]</scope>
    <source>
        <strain evidence="7 8">NIES-3715</strain>
    </source>
</reference>
<dbReference type="InterPro" id="IPR033443">
    <property type="entry name" value="PROP1-like_PPR_dom"/>
</dbReference>
<feature type="region of interest" description="Disordered" evidence="4">
    <location>
        <begin position="916"/>
        <end position="942"/>
    </location>
</feature>
<feature type="repeat" description="PPR" evidence="3">
    <location>
        <begin position="423"/>
        <end position="457"/>
    </location>
</feature>
<dbReference type="PROSITE" id="PS51375">
    <property type="entry name" value="PPR"/>
    <property type="match status" value="4"/>
</dbReference>
<evidence type="ECO:0000256" key="2">
    <source>
        <dbReference type="ARBA" id="ARBA00022737"/>
    </source>
</evidence>
<protein>
    <recommendedName>
        <fullName evidence="9">Pentacotripeptide-repeat region of PRORP domain-containing protein</fullName>
    </recommendedName>
</protein>
<accession>A0AAD3H8Y5</accession>
<dbReference type="AlphaFoldDB" id="A0AAD3H8Y5"/>
<organism evidence="7 8">
    <name type="scientific">Chaetoceros tenuissimus</name>
    <dbReference type="NCBI Taxonomy" id="426638"/>
    <lineage>
        <taxon>Eukaryota</taxon>
        <taxon>Sar</taxon>
        <taxon>Stramenopiles</taxon>
        <taxon>Ochrophyta</taxon>
        <taxon>Bacillariophyta</taxon>
        <taxon>Coscinodiscophyceae</taxon>
        <taxon>Chaetocerotophycidae</taxon>
        <taxon>Chaetocerotales</taxon>
        <taxon>Chaetocerotaceae</taxon>
        <taxon>Chaetoceros</taxon>
    </lineage>
</organism>
<dbReference type="InterPro" id="IPR002885">
    <property type="entry name" value="PPR_rpt"/>
</dbReference>
<evidence type="ECO:0000256" key="4">
    <source>
        <dbReference type="SAM" id="MobiDB-lite"/>
    </source>
</evidence>
<evidence type="ECO:0000259" key="5">
    <source>
        <dbReference type="Pfam" id="PF17177"/>
    </source>
</evidence>
<dbReference type="Proteomes" id="UP001054902">
    <property type="component" value="Unassembled WGS sequence"/>
</dbReference>
<dbReference type="PANTHER" id="PTHR46128">
    <property type="entry name" value="MITOCHONDRIAL GROUP I INTRON SPLICING FACTOR CCM1"/>
    <property type="match status" value="1"/>
</dbReference>
<feature type="compositionally biased region" description="Basic residues" evidence="4">
    <location>
        <begin position="135"/>
        <end position="152"/>
    </location>
</feature>
<evidence type="ECO:0000256" key="1">
    <source>
        <dbReference type="ARBA" id="ARBA00007626"/>
    </source>
</evidence>
<feature type="compositionally biased region" description="Basic and acidic residues" evidence="4">
    <location>
        <begin position="79"/>
        <end position="88"/>
    </location>
</feature>